<accession>A0A7G2CM29</accession>
<dbReference type="VEuPathDB" id="TriTrypDB:ADEAN_000841000"/>
<reference evidence="1 2" key="1">
    <citation type="submission" date="2020-08" db="EMBL/GenBank/DDBJ databases">
        <authorList>
            <person name="Newling K."/>
            <person name="Davey J."/>
            <person name="Forrester S."/>
        </authorList>
    </citation>
    <scope>NUCLEOTIDE SEQUENCE [LARGE SCALE GENOMIC DNA]</scope>
    <source>
        <strain evidence="2">Crithidia deanei Carvalho (ATCC PRA-265)</strain>
    </source>
</reference>
<dbReference type="SUPFAM" id="SSF48371">
    <property type="entry name" value="ARM repeat"/>
    <property type="match status" value="1"/>
</dbReference>
<organism evidence="1 2">
    <name type="scientific">Angomonas deanei</name>
    <dbReference type="NCBI Taxonomy" id="59799"/>
    <lineage>
        <taxon>Eukaryota</taxon>
        <taxon>Discoba</taxon>
        <taxon>Euglenozoa</taxon>
        <taxon>Kinetoplastea</taxon>
        <taxon>Metakinetoplastina</taxon>
        <taxon>Trypanosomatida</taxon>
        <taxon>Trypanosomatidae</taxon>
        <taxon>Strigomonadinae</taxon>
        <taxon>Angomonas</taxon>
    </lineage>
</organism>
<dbReference type="Gene3D" id="1.25.10.10">
    <property type="entry name" value="Leucine-rich Repeat Variant"/>
    <property type="match status" value="1"/>
</dbReference>
<dbReference type="InterPro" id="IPR016024">
    <property type="entry name" value="ARM-type_fold"/>
</dbReference>
<dbReference type="EMBL" id="LR877163">
    <property type="protein sequence ID" value="CAD2220886.1"/>
    <property type="molecule type" value="Genomic_DNA"/>
</dbReference>
<sequence>MIEEVLSSDFIAYVLSALSRHSLYAEVAVASTHFFSELADLQSPQGDFSLATLFCHVGTVLPSLLDTLRHHPHHLVIQENVFQFICMAARHRENIVPLFNHGAYPLIANALLDQLHKPLLFQTSCEAIGYFIAALDQFQRRSLILLLKKILVGRAELEVQLYCVALLCSLSAHFGEGKGSPAVGPYAAYSLYAQPTSVVEETPKEEVRQKTNSPRAVVLKESDTIDFERDDDSRRFVKEACVPQVLMNLMEYYTRAIHALEIDESEEKLVQSLCGVASKCLALMMS</sequence>
<dbReference type="AlphaFoldDB" id="A0A7G2CM29"/>
<evidence type="ECO:0000313" key="2">
    <source>
        <dbReference type="Proteomes" id="UP000515908"/>
    </source>
</evidence>
<name>A0A7G2CM29_9TRYP</name>
<dbReference type="InterPro" id="IPR011989">
    <property type="entry name" value="ARM-like"/>
</dbReference>
<evidence type="ECO:0000313" key="1">
    <source>
        <dbReference type="EMBL" id="CAD2220886.1"/>
    </source>
</evidence>
<proteinExistence type="predicted"/>
<gene>
    <name evidence="1" type="ORF">ADEAN_000841000</name>
</gene>
<dbReference type="Proteomes" id="UP000515908">
    <property type="component" value="Chromosome 19"/>
</dbReference>
<protein>
    <submittedName>
        <fullName evidence="1">Uncharacterized protein</fullName>
    </submittedName>
</protein>
<keyword evidence="2" id="KW-1185">Reference proteome</keyword>